<evidence type="ECO:0000256" key="7">
    <source>
        <dbReference type="ARBA" id="ARBA00023242"/>
    </source>
</evidence>
<keyword evidence="4" id="KW-0862">Zinc</keyword>
<name>A0A3P9K1A2_ORYLA</name>
<keyword evidence="5 10" id="KW-0175">Coiled coil</keyword>
<feature type="coiled-coil region" evidence="10">
    <location>
        <begin position="311"/>
        <end position="338"/>
    </location>
</feature>
<sequence length="343" mass="38547">MYNKVFCIFLQTGSARFHAVLHSQNCGSPLEVFSCRFRSDMPRYCAVKGCRNRGGTSSRQEHKRISFYPFPLQDKPRLHKWVANMNRRGWTPSRHQYLCSEHFTQSCFDIRWGIRYLKQTAVPTIFPADNNDGEKDYCLSKHSPMITSSASEVGVEPKEASYYSSKPLILRNSWRAAQRNARKDAAEASKTGGLPLVVGTGIVFLTEIPEPGVCDDGMVAGSDLKQHPLDRLHTKAHLDSAVAELCCDASALTDMADLHTAPGQTFLEENSTARESSGGVRASVDEHSYCRAEDMARDQLWCKVLCLNAKIMELDRREQNTVAKIQALETEIALLQRDADRRL</sequence>
<evidence type="ECO:0000256" key="5">
    <source>
        <dbReference type="ARBA" id="ARBA00023054"/>
    </source>
</evidence>
<dbReference type="Proteomes" id="UP000265180">
    <property type="component" value="Chromosome 23"/>
</dbReference>
<dbReference type="PROSITE" id="PS50950">
    <property type="entry name" value="ZF_THAP"/>
    <property type="match status" value="1"/>
</dbReference>
<dbReference type="GO" id="GO:0003677">
    <property type="term" value="F:DNA binding"/>
    <property type="evidence" value="ECO:0007669"/>
    <property type="project" value="UniProtKB-UniRule"/>
</dbReference>
<evidence type="ECO:0000256" key="1">
    <source>
        <dbReference type="ARBA" id="ARBA00004123"/>
    </source>
</evidence>
<evidence type="ECO:0000256" key="6">
    <source>
        <dbReference type="ARBA" id="ARBA00023125"/>
    </source>
</evidence>
<accession>A0A3P9K1A2</accession>
<evidence type="ECO:0000256" key="8">
    <source>
        <dbReference type="ARBA" id="ARBA00039526"/>
    </source>
</evidence>
<keyword evidence="2" id="KW-0479">Metal-binding</keyword>
<dbReference type="Pfam" id="PF05485">
    <property type="entry name" value="THAP"/>
    <property type="match status" value="1"/>
</dbReference>
<proteinExistence type="predicted"/>
<reference evidence="12" key="3">
    <citation type="submission" date="2025-08" db="UniProtKB">
        <authorList>
            <consortium name="Ensembl"/>
        </authorList>
    </citation>
    <scope>IDENTIFICATION</scope>
    <source>
        <strain evidence="12">HNI</strain>
    </source>
</reference>
<dbReference type="PANTHER" id="PTHR46927:SF1">
    <property type="entry name" value="THAP DOMAIN-CONTAINING PROTEIN 5"/>
    <property type="match status" value="1"/>
</dbReference>
<protein>
    <recommendedName>
        <fullName evidence="8">THAP domain-containing protein 5</fullName>
    </recommendedName>
</protein>
<dbReference type="SUPFAM" id="SSF57716">
    <property type="entry name" value="Glucocorticoid receptor-like (DNA-binding domain)"/>
    <property type="match status" value="1"/>
</dbReference>
<reference key="1">
    <citation type="journal article" date="2007" name="Nature">
        <title>The medaka draft genome and insights into vertebrate genome evolution.</title>
        <authorList>
            <person name="Kasahara M."/>
            <person name="Naruse K."/>
            <person name="Sasaki S."/>
            <person name="Nakatani Y."/>
            <person name="Qu W."/>
            <person name="Ahsan B."/>
            <person name="Yamada T."/>
            <person name="Nagayasu Y."/>
            <person name="Doi K."/>
            <person name="Kasai Y."/>
            <person name="Jindo T."/>
            <person name="Kobayashi D."/>
            <person name="Shimada A."/>
            <person name="Toyoda A."/>
            <person name="Kuroki Y."/>
            <person name="Fujiyama A."/>
            <person name="Sasaki T."/>
            <person name="Shimizu A."/>
            <person name="Asakawa S."/>
            <person name="Shimizu N."/>
            <person name="Hashimoto S."/>
            <person name="Yang J."/>
            <person name="Lee Y."/>
            <person name="Matsushima K."/>
            <person name="Sugano S."/>
            <person name="Sakaizumi M."/>
            <person name="Narita T."/>
            <person name="Ohishi K."/>
            <person name="Haga S."/>
            <person name="Ohta F."/>
            <person name="Nomoto H."/>
            <person name="Nogata K."/>
            <person name="Morishita T."/>
            <person name="Endo T."/>
            <person name="Shin-I T."/>
            <person name="Takeda H."/>
            <person name="Morishita S."/>
            <person name="Kohara Y."/>
        </authorList>
    </citation>
    <scope>NUCLEOTIDE SEQUENCE [LARGE SCALE GENOMIC DNA]</scope>
    <source>
        <strain>Hd-rR</strain>
    </source>
</reference>
<dbReference type="GO" id="GO:0005634">
    <property type="term" value="C:nucleus"/>
    <property type="evidence" value="ECO:0007669"/>
    <property type="project" value="UniProtKB-SubCell"/>
</dbReference>
<keyword evidence="7" id="KW-0539">Nucleus</keyword>
<dbReference type="InterPro" id="IPR052224">
    <property type="entry name" value="THAP_domain_protein"/>
</dbReference>
<comment type="subcellular location">
    <subcellularLocation>
        <location evidence="1">Nucleus</location>
    </subcellularLocation>
</comment>
<dbReference type="GO" id="GO:0008270">
    <property type="term" value="F:zinc ion binding"/>
    <property type="evidence" value="ECO:0007669"/>
    <property type="project" value="UniProtKB-KW"/>
</dbReference>
<evidence type="ECO:0000256" key="10">
    <source>
        <dbReference type="SAM" id="Coils"/>
    </source>
</evidence>
<feature type="domain" description="THAP-type" evidence="11">
    <location>
        <begin position="41"/>
        <end position="126"/>
    </location>
</feature>
<evidence type="ECO:0000259" key="11">
    <source>
        <dbReference type="PROSITE" id="PS50950"/>
    </source>
</evidence>
<evidence type="ECO:0000256" key="9">
    <source>
        <dbReference type="PROSITE-ProRule" id="PRU00309"/>
    </source>
</evidence>
<dbReference type="SMART" id="SM00980">
    <property type="entry name" value="THAP"/>
    <property type="match status" value="1"/>
</dbReference>
<reference evidence="12" key="4">
    <citation type="submission" date="2025-09" db="UniProtKB">
        <authorList>
            <consortium name="Ensembl"/>
        </authorList>
    </citation>
    <scope>IDENTIFICATION</scope>
    <source>
        <strain evidence="12">HNI</strain>
    </source>
</reference>
<dbReference type="SMART" id="SM00692">
    <property type="entry name" value="DM3"/>
    <property type="match status" value="1"/>
</dbReference>
<evidence type="ECO:0000313" key="12">
    <source>
        <dbReference type="Ensembl" id="ENSORLP00020002327.1"/>
    </source>
</evidence>
<evidence type="ECO:0000256" key="3">
    <source>
        <dbReference type="ARBA" id="ARBA00022771"/>
    </source>
</evidence>
<dbReference type="AlphaFoldDB" id="A0A3P9K1A2"/>
<dbReference type="Ensembl" id="ENSORLT00020011503.1">
    <property type="protein sequence ID" value="ENSORLP00020002327.1"/>
    <property type="gene ID" value="ENSORLG00020003080.1"/>
</dbReference>
<reference evidence="12 13" key="2">
    <citation type="submission" date="2017-04" db="EMBL/GenBank/DDBJ databases">
        <title>CpG methylation of centromeres and impact of large insertions on vertebrate speciation.</title>
        <authorList>
            <person name="Ichikawa K."/>
            <person name="Yoshimura J."/>
            <person name="Morishita S."/>
        </authorList>
    </citation>
    <scope>NUCLEOTIDE SEQUENCE</scope>
    <source>
        <strain evidence="12 13">HNI</strain>
    </source>
</reference>
<evidence type="ECO:0000313" key="13">
    <source>
        <dbReference type="Proteomes" id="UP000265180"/>
    </source>
</evidence>
<dbReference type="InterPro" id="IPR006612">
    <property type="entry name" value="THAP_Znf"/>
</dbReference>
<dbReference type="PANTHER" id="PTHR46927">
    <property type="entry name" value="AGAP005574-PA"/>
    <property type="match status" value="1"/>
</dbReference>
<organism evidence="12 13">
    <name type="scientific">Oryzias latipes</name>
    <name type="common">Japanese rice fish</name>
    <name type="synonym">Japanese killifish</name>
    <dbReference type="NCBI Taxonomy" id="8090"/>
    <lineage>
        <taxon>Eukaryota</taxon>
        <taxon>Metazoa</taxon>
        <taxon>Chordata</taxon>
        <taxon>Craniata</taxon>
        <taxon>Vertebrata</taxon>
        <taxon>Euteleostomi</taxon>
        <taxon>Actinopterygii</taxon>
        <taxon>Neopterygii</taxon>
        <taxon>Teleostei</taxon>
        <taxon>Neoteleostei</taxon>
        <taxon>Acanthomorphata</taxon>
        <taxon>Ovalentaria</taxon>
        <taxon>Atherinomorphae</taxon>
        <taxon>Beloniformes</taxon>
        <taxon>Adrianichthyidae</taxon>
        <taxon>Oryziinae</taxon>
        <taxon>Oryzias</taxon>
    </lineage>
</organism>
<evidence type="ECO:0000256" key="4">
    <source>
        <dbReference type="ARBA" id="ARBA00022833"/>
    </source>
</evidence>
<keyword evidence="6 9" id="KW-0238">DNA-binding</keyword>
<evidence type="ECO:0000256" key="2">
    <source>
        <dbReference type="ARBA" id="ARBA00022723"/>
    </source>
</evidence>
<keyword evidence="3 9" id="KW-0863">Zinc-finger</keyword>